<name>A0ACB8RXL0_9AGAM</name>
<proteinExistence type="predicted"/>
<comment type="caution">
    <text evidence="1">The sequence shown here is derived from an EMBL/GenBank/DDBJ whole genome shotgun (WGS) entry which is preliminary data.</text>
</comment>
<reference evidence="1" key="1">
    <citation type="submission" date="2021-02" db="EMBL/GenBank/DDBJ databases">
        <authorList>
            <consortium name="DOE Joint Genome Institute"/>
            <person name="Ahrendt S."/>
            <person name="Looney B.P."/>
            <person name="Miyauchi S."/>
            <person name="Morin E."/>
            <person name="Drula E."/>
            <person name="Courty P.E."/>
            <person name="Chicoki N."/>
            <person name="Fauchery L."/>
            <person name="Kohler A."/>
            <person name="Kuo A."/>
            <person name="Labutti K."/>
            <person name="Pangilinan J."/>
            <person name="Lipzen A."/>
            <person name="Riley R."/>
            <person name="Andreopoulos W."/>
            <person name="He G."/>
            <person name="Johnson J."/>
            <person name="Barry K.W."/>
            <person name="Grigoriev I.V."/>
            <person name="Nagy L."/>
            <person name="Hibbett D."/>
            <person name="Henrissat B."/>
            <person name="Matheny P.B."/>
            <person name="Labbe J."/>
            <person name="Martin F."/>
        </authorList>
    </citation>
    <scope>NUCLEOTIDE SEQUENCE</scope>
    <source>
        <strain evidence="1">FP105234-sp</strain>
    </source>
</reference>
<sequence>MTCSVDHQPDYMHVCDGTTHDLISLSPETHNVSVPTEVETQGKAKRKTPPESCYDSQRLGMGTRVEMVVVVGQDDANSVRDVTNATRTSTPDKTAKAETSRIPCFCKEVECTYRGPFSACELASHHYYKHGNGKRTRKSTPEKTAKTPIPHFCEEVECTSRGPFSSHELTRHNFYMHGKGHQCPRCFSILSQAWSLTRHIRDIHEDPVLFAEHVKRSSNYAQKQAAVKKMGQILVKFPQVAKSVVVEKLRQPEVDEEVESRPPPAKRRRMNKNVGAEDAHPSEPSEIDTTSQVAPPFPSRYDPVRDIEGHWRPRTPI</sequence>
<dbReference type="Proteomes" id="UP000814033">
    <property type="component" value="Unassembled WGS sequence"/>
</dbReference>
<protein>
    <submittedName>
        <fullName evidence="1">Uncharacterized protein</fullName>
    </submittedName>
</protein>
<gene>
    <name evidence="1" type="ORF">FA95DRAFT_1017813</name>
</gene>
<reference evidence="1" key="2">
    <citation type="journal article" date="2022" name="New Phytol.">
        <title>Evolutionary transition to the ectomycorrhizal habit in the genomes of a hyperdiverse lineage of mushroom-forming fungi.</title>
        <authorList>
            <person name="Looney B."/>
            <person name="Miyauchi S."/>
            <person name="Morin E."/>
            <person name="Drula E."/>
            <person name="Courty P.E."/>
            <person name="Kohler A."/>
            <person name="Kuo A."/>
            <person name="LaButti K."/>
            <person name="Pangilinan J."/>
            <person name="Lipzen A."/>
            <person name="Riley R."/>
            <person name="Andreopoulos W."/>
            <person name="He G."/>
            <person name="Johnson J."/>
            <person name="Nolan M."/>
            <person name="Tritt A."/>
            <person name="Barry K.W."/>
            <person name="Grigoriev I.V."/>
            <person name="Nagy L.G."/>
            <person name="Hibbett D."/>
            <person name="Henrissat B."/>
            <person name="Matheny P.B."/>
            <person name="Labbe J."/>
            <person name="Martin F.M."/>
        </authorList>
    </citation>
    <scope>NUCLEOTIDE SEQUENCE</scope>
    <source>
        <strain evidence="1">FP105234-sp</strain>
    </source>
</reference>
<evidence type="ECO:0000313" key="1">
    <source>
        <dbReference type="EMBL" id="KAI0048700.1"/>
    </source>
</evidence>
<dbReference type="EMBL" id="MU275883">
    <property type="protein sequence ID" value="KAI0048700.1"/>
    <property type="molecule type" value="Genomic_DNA"/>
</dbReference>
<organism evidence="1 2">
    <name type="scientific">Auriscalpium vulgare</name>
    <dbReference type="NCBI Taxonomy" id="40419"/>
    <lineage>
        <taxon>Eukaryota</taxon>
        <taxon>Fungi</taxon>
        <taxon>Dikarya</taxon>
        <taxon>Basidiomycota</taxon>
        <taxon>Agaricomycotina</taxon>
        <taxon>Agaricomycetes</taxon>
        <taxon>Russulales</taxon>
        <taxon>Auriscalpiaceae</taxon>
        <taxon>Auriscalpium</taxon>
    </lineage>
</organism>
<keyword evidence="2" id="KW-1185">Reference proteome</keyword>
<accession>A0ACB8RXL0</accession>
<evidence type="ECO:0000313" key="2">
    <source>
        <dbReference type="Proteomes" id="UP000814033"/>
    </source>
</evidence>